<keyword evidence="10" id="KW-1185">Reference proteome</keyword>
<keyword evidence="4" id="KW-0804">Transcription</keyword>
<feature type="compositionally biased region" description="Basic residues" evidence="6">
    <location>
        <begin position="941"/>
        <end position="950"/>
    </location>
</feature>
<gene>
    <name evidence="9" type="ORF">PEX2_041430</name>
</gene>
<keyword evidence="3" id="KW-0238">DNA-binding</keyword>
<feature type="region of interest" description="Disordered" evidence="6">
    <location>
        <begin position="88"/>
        <end position="109"/>
    </location>
</feature>
<dbReference type="VEuPathDB" id="FungiDB:PEXP_029900"/>
<name>A0A0A2K5L0_PENEN</name>
<evidence type="ECO:0000256" key="2">
    <source>
        <dbReference type="ARBA" id="ARBA00022553"/>
    </source>
</evidence>
<feature type="compositionally biased region" description="Polar residues" evidence="6">
    <location>
        <begin position="900"/>
        <end position="913"/>
    </location>
</feature>
<feature type="compositionally biased region" description="Polar residues" evidence="6">
    <location>
        <begin position="805"/>
        <end position="819"/>
    </location>
</feature>
<dbReference type="InterPro" id="IPR044210">
    <property type="entry name" value="Tfc3-like"/>
</dbReference>
<evidence type="ECO:0000256" key="4">
    <source>
        <dbReference type="ARBA" id="ARBA00023163"/>
    </source>
</evidence>
<dbReference type="GO" id="GO:0003677">
    <property type="term" value="F:DNA binding"/>
    <property type="evidence" value="ECO:0007669"/>
    <property type="project" value="UniProtKB-KW"/>
</dbReference>
<sequence length="1923" mass="216950">MPGVQHLIDFVLNEVALCGNQGAKLSDLLQAIDDFHTQLQDVTEIKQNIDHRFKAKVWSWLTTNPEVSIGQHNEWNHLTLNEAEKLDSRTTENNDSKVNDAADQNPDLPPLRIYVSDERAWVAITGHPPDESKVLPLEFALLSVIASRKSKGIVQPDLVKLSGQDKRSVPKRTDALQKKGYIDKRPVQTKTARTSLCTLQRFYRHTTGDQKKEEPQSKNMIDFDSFNTSLFDILREHQLIARNDLKRLLGFDDHWRWKVLSRALRKWERIGVVQRVRAESQYERMHPCVKLLRDPTEQDLALFHEFNFDVLNKHGVRAKGNKLTPDQDQDMEMAGPSKRSPSPGEGRMDMIKEHVGDSARIVPSWTPDRNLNNQIFDIIERTGTTGITNQALNWTCFGSFYKRPAESMVHRLVDLWQVAQPLHLRHYAIVRDMAMKKTIMFYVHYAANNFAKLVEAGQASWEAVEIPAKKAKSLKIVAPPFGVLPQLDEYGFLKKEFPKNMLKDPNATLLDGIMAVKPPNYLLSSSDPFVVELPNGQHVIRTRTDKLPPGSKQQYEPRFRPKGRPKGRLNRATLEKRARESEARESKAKEPKAKESKAKEPTVTDPTVTESEAREPEASGSVTESEAREPEASGSEPRQSQAMESQVEPKLELSQGYGWEYVEESPRAKRAKIKHDNLKGLSKQEKFEALGMDESWTEYKALVMDKPTPGVYVTPRGRRRPAGKARGRPKQSRIAIFKSPNLASIPWFVKDMDDSSDDDKVQDAATSTRASESLAPEAAHSVINSEGPAITPTPTTSRGVKRTLPDQSADSPAPSTSFKVNEKKRGRPPKRSRLHKAQNESNEGPLKDANEILPEAVVPAPQESSIKASTPRHRDKSASVHILEDEQVGTPSKRRRVASSDRSGNDPTTLQSPTPRPSDIPTPRSGSMGPQKFNFSAHGTKPAKKPRVRNRINIRTMQISEEGESGPLKPLVIGRGGSISVLRRKLIMEIMEKADGVYPAGTAMWYPFVTAWMKFHPNEKPDMRTINTACKQLIDAGQLRQLTFSGRDTRKVMVTRTLLLKPDISPDDPLVKEMQSKILATDFHESRPFFAANVEVDPNLTRNSGRPHGAPPRAQRFSFPVEEGAHVHLQQKPISIVNLEARRRRQAQANFIKRLEAQAKAVKAAEEEYELPDLPGVQRLMTLARPPELDLDAHPHTSIIRPYVRTGTRGPGKHPKSIIHPKRMMKPISAIGAYAMLMNPMQQFDSTTGTFSTGSCSKRRRGRPPMGTRPPVSNVEESVDELSRLAHDEPDLPEMPKAVKDQVLLSRFNQKTKRILKWELHHPVVFEAKLEGQEFIRQTIQDGFKPAPILGDIRFDIDMPPPPPKQLQIEPELPARRSEVRRQRESLPQPPPTPTPIPTPKDETPKRIPKPRRTRAPRASRAPVTDRRLAKLDDTATADKEAQSATPKRVRRQRFVRPISEDLKQKLVVALVVVRVLAGGAESRVIDWALVIKAFPDQDAAFIEARARQILNKNRLQITKMHRDFQECFLEAYEKDEVPRIDYSDLDGYDWPALVEWASTRLDVSPSEQAPDLPATREQFNSVFELREDALTAGDELYQAVHGVTINHKRNLMARNPFAVPVDDETRTQLASRKAAAAQIEAAKTWVRANIVTAEETYRPNESSDILQRFGDRLITTATQTLINERVISSTTRGRITPGRNYDISEYFLQTLSRKRAVESTQLRRAAHFKTNMLDLQFRTTGSSDVEYTAEDGDILALINLYAAGAIQMRPRDAPRAKFGLTDGGYETRQMDKKRFRFPIEVTPTAAYRYGNPVHGKAAATILPPAPSSSDTKMPPRNPLWYDINGEFVRRLWDLVLGPVLGCLVMRPGIKAGNISNMIKPTMGTWETVLMLQWLEEVGIVKSDGEGETACWRLQESWWMILS</sequence>
<organism evidence="9 10">
    <name type="scientific">Penicillium expansum</name>
    <name type="common">Blue mold rot fungus</name>
    <dbReference type="NCBI Taxonomy" id="27334"/>
    <lineage>
        <taxon>Eukaryota</taxon>
        <taxon>Fungi</taxon>
        <taxon>Dikarya</taxon>
        <taxon>Ascomycota</taxon>
        <taxon>Pezizomycotina</taxon>
        <taxon>Eurotiomycetes</taxon>
        <taxon>Eurotiomycetidae</taxon>
        <taxon>Eurotiales</taxon>
        <taxon>Aspergillaceae</taxon>
        <taxon>Penicillium</taxon>
    </lineage>
</organism>
<feature type="region of interest" description="Disordered" evidence="6">
    <location>
        <begin position="319"/>
        <end position="349"/>
    </location>
</feature>
<dbReference type="PANTHER" id="PTHR15180">
    <property type="entry name" value="GENERAL TRANSCRIPTION FACTOR 3C POLYPEPTIDE 1"/>
    <property type="match status" value="1"/>
</dbReference>
<feature type="compositionally biased region" description="Basic residues" evidence="6">
    <location>
        <begin position="822"/>
        <end position="836"/>
    </location>
</feature>
<dbReference type="InterPro" id="IPR046488">
    <property type="entry name" value="Sfc3/Tfc3_C"/>
</dbReference>
<feature type="compositionally biased region" description="Basic residues" evidence="6">
    <location>
        <begin position="1407"/>
        <end position="1418"/>
    </location>
</feature>
<dbReference type="EMBL" id="JQFZ01000015">
    <property type="protein sequence ID" value="KGO63129.1"/>
    <property type="molecule type" value="Genomic_DNA"/>
</dbReference>
<dbReference type="InterPro" id="IPR035625">
    <property type="entry name" value="Tfc3-like_eWH"/>
</dbReference>
<evidence type="ECO:0000256" key="3">
    <source>
        <dbReference type="ARBA" id="ARBA00023125"/>
    </source>
</evidence>
<comment type="caution">
    <text evidence="9">The sequence shown here is derived from an EMBL/GenBank/DDBJ whole genome shotgun (WGS) entry which is preliminary data.</text>
</comment>
<dbReference type="STRING" id="27334.A0A0A2K5L0"/>
<feature type="compositionally biased region" description="Basic and acidic residues" evidence="6">
    <location>
        <begin position="88"/>
        <end position="100"/>
    </location>
</feature>
<feature type="domain" description="B-block binding subunit of TFIIIC" evidence="7">
    <location>
        <begin position="136"/>
        <end position="204"/>
    </location>
</feature>
<feature type="compositionally biased region" description="Basic and acidic residues" evidence="6">
    <location>
        <begin position="1424"/>
        <end position="1442"/>
    </location>
</feature>
<accession>A0A0A2K5L0</accession>
<proteinExistence type="predicted"/>
<evidence type="ECO:0000313" key="9">
    <source>
        <dbReference type="EMBL" id="KGO63129.1"/>
    </source>
</evidence>
<dbReference type="Pfam" id="PF20222">
    <property type="entry name" value="DUF6581"/>
    <property type="match status" value="1"/>
</dbReference>
<comment type="subcellular location">
    <subcellularLocation>
        <location evidence="1">Nucleus</location>
    </subcellularLocation>
</comment>
<feature type="domain" description="Transcription factor tau subunit sfc3/Tfc3 C-terminal" evidence="8">
    <location>
        <begin position="1459"/>
        <end position="1876"/>
    </location>
</feature>
<feature type="compositionally biased region" description="Basic and acidic residues" evidence="6">
    <location>
        <begin position="573"/>
        <end position="602"/>
    </location>
</feature>
<evidence type="ECO:0000259" key="8">
    <source>
        <dbReference type="Pfam" id="PF20222"/>
    </source>
</evidence>
<feature type="compositionally biased region" description="Low complexity" evidence="6">
    <location>
        <begin position="1246"/>
        <end position="1256"/>
    </location>
</feature>
<dbReference type="GO" id="GO:0006384">
    <property type="term" value="P:transcription initiation at RNA polymerase III promoter"/>
    <property type="evidence" value="ECO:0007669"/>
    <property type="project" value="InterPro"/>
</dbReference>
<dbReference type="InterPro" id="IPR007309">
    <property type="entry name" value="TFIIIC_Bblock-bd"/>
</dbReference>
<reference evidence="9 10" key="1">
    <citation type="journal article" date="2015" name="Mol. Plant Microbe Interact.">
        <title>Genome, transcriptome, and functional analyses of Penicillium expansum provide new insights into secondary metabolism and pathogenicity.</title>
        <authorList>
            <person name="Ballester A.R."/>
            <person name="Marcet-Houben M."/>
            <person name="Levin E."/>
            <person name="Sela N."/>
            <person name="Selma-Lazaro C."/>
            <person name="Carmona L."/>
            <person name="Wisniewski M."/>
            <person name="Droby S."/>
            <person name="Gonzalez-Candelas L."/>
            <person name="Gabaldon T."/>
        </authorList>
    </citation>
    <scope>NUCLEOTIDE SEQUENCE [LARGE SCALE GENOMIC DNA]</scope>
    <source>
        <strain evidence="9 10">MD-8</strain>
    </source>
</reference>
<dbReference type="GeneID" id="27676837"/>
<evidence type="ECO:0000259" key="7">
    <source>
        <dbReference type="Pfam" id="PF04182"/>
    </source>
</evidence>
<feature type="compositionally biased region" description="Pro residues" evidence="6">
    <location>
        <begin position="1388"/>
        <end position="1399"/>
    </location>
</feature>
<feature type="region of interest" description="Disordered" evidence="6">
    <location>
        <begin position="1353"/>
        <end position="1451"/>
    </location>
</feature>
<dbReference type="PANTHER" id="PTHR15180:SF1">
    <property type="entry name" value="GENERAL TRANSCRIPTION FACTOR 3C POLYPEPTIDE 1"/>
    <property type="match status" value="1"/>
</dbReference>
<dbReference type="HOGENOM" id="CLU_000535_0_0_1"/>
<evidence type="ECO:0000256" key="5">
    <source>
        <dbReference type="ARBA" id="ARBA00023242"/>
    </source>
</evidence>
<dbReference type="CDD" id="cd16169">
    <property type="entry name" value="Tau138_eWH"/>
    <property type="match status" value="1"/>
</dbReference>
<dbReference type="GO" id="GO:0000127">
    <property type="term" value="C:transcription factor TFIIIC complex"/>
    <property type="evidence" value="ECO:0007669"/>
    <property type="project" value="InterPro"/>
</dbReference>
<dbReference type="Proteomes" id="UP000030143">
    <property type="component" value="Unassembled WGS sequence"/>
</dbReference>
<feature type="compositionally biased region" description="Basic and acidic residues" evidence="6">
    <location>
        <begin position="750"/>
        <end position="762"/>
    </location>
</feature>
<feature type="compositionally biased region" description="Basic and acidic residues" evidence="6">
    <location>
        <begin position="1373"/>
        <end position="1385"/>
    </location>
</feature>
<keyword evidence="5" id="KW-0539">Nucleus</keyword>
<feature type="compositionally biased region" description="Basic residues" evidence="6">
    <location>
        <begin position="560"/>
        <end position="569"/>
    </location>
</feature>
<feature type="region of interest" description="Disordered" evidence="6">
    <location>
        <begin position="1245"/>
        <end position="1276"/>
    </location>
</feature>
<evidence type="ECO:0000256" key="6">
    <source>
        <dbReference type="SAM" id="MobiDB-lite"/>
    </source>
</evidence>
<feature type="compositionally biased region" description="Basic residues" evidence="6">
    <location>
        <begin position="716"/>
        <end position="731"/>
    </location>
</feature>
<dbReference type="Pfam" id="PF04182">
    <property type="entry name" value="B-block_TFIIIC"/>
    <property type="match status" value="1"/>
</dbReference>
<evidence type="ECO:0000256" key="1">
    <source>
        <dbReference type="ARBA" id="ARBA00004123"/>
    </source>
</evidence>
<keyword evidence="2" id="KW-0597">Phosphoprotein</keyword>
<feature type="region of interest" description="Disordered" evidence="6">
    <location>
        <begin position="540"/>
        <end position="655"/>
    </location>
</feature>
<evidence type="ECO:0000313" key="10">
    <source>
        <dbReference type="Proteomes" id="UP000030143"/>
    </source>
</evidence>
<feature type="region of interest" description="Disordered" evidence="6">
    <location>
        <begin position="707"/>
        <end position="950"/>
    </location>
</feature>
<dbReference type="GO" id="GO:0005634">
    <property type="term" value="C:nucleus"/>
    <property type="evidence" value="ECO:0007669"/>
    <property type="project" value="UniProtKB-SubCell"/>
</dbReference>
<dbReference type="GO" id="GO:0042791">
    <property type="term" value="P:5S class rRNA transcription by RNA polymerase III"/>
    <property type="evidence" value="ECO:0007669"/>
    <property type="project" value="TreeGrafter"/>
</dbReference>
<dbReference type="RefSeq" id="XP_016603610.1">
    <property type="nucleotide sequence ID" value="XM_016741418.1"/>
</dbReference>
<protein>
    <submittedName>
        <fullName evidence="9">B-block binding subunit of TFIIIC</fullName>
    </submittedName>
</protein>